<dbReference type="RefSeq" id="WP_381728998.1">
    <property type="nucleotide sequence ID" value="NZ_JBHVBU010000240.1"/>
</dbReference>
<evidence type="ECO:0000313" key="1">
    <source>
        <dbReference type="EMBL" id="MFE7968146.1"/>
    </source>
</evidence>
<organism evidence="1 2">
    <name type="scientific">Streptomyces cellulosae</name>
    <dbReference type="NCBI Taxonomy" id="1968"/>
    <lineage>
        <taxon>Bacteria</taxon>
        <taxon>Bacillati</taxon>
        <taxon>Actinomycetota</taxon>
        <taxon>Actinomycetes</taxon>
        <taxon>Kitasatosporales</taxon>
        <taxon>Streptomycetaceae</taxon>
        <taxon>Streptomyces</taxon>
    </lineage>
</organism>
<keyword evidence="2" id="KW-1185">Reference proteome</keyword>
<dbReference type="Proteomes" id="UP001600650">
    <property type="component" value="Unassembled WGS sequence"/>
</dbReference>
<comment type="caution">
    <text evidence="1">The sequence shown here is derived from an EMBL/GenBank/DDBJ whole genome shotgun (WGS) entry which is preliminary data.</text>
</comment>
<dbReference type="EMBL" id="JBHVBU010000240">
    <property type="protein sequence ID" value="MFE7968146.1"/>
    <property type="molecule type" value="Genomic_DNA"/>
</dbReference>
<gene>
    <name evidence="1" type="ORF">ACFU0X_34805</name>
</gene>
<name>A0ABW6JRX9_STRCE</name>
<protein>
    <submittedName>
        <fullName evidence="1">Uncharacterized protein</fullName>
    </submittedName>
</protein>
<reference evidence="1 2" key="1">
    <citation type="submission" date="2024-09" db="EMBL/GenBank/DDBJ databases">
        <title>The Natural Products Discovery Center: Release of the First 8490 Sequenced Strains for Exploring Actinobacteria Biosynthetic Diversity.</title>
        <authorList>
            <person name="Kalkreuter E."/>
            <person name="Kautsar S.A."/>
            <person name="Yang D."/>
            <person name="Bader C.D."/>
            <person name="Teijaro C.N."/>
            <person name="Fluegel L."/>
            <person name="Davis C.M."/>
            <person name="Simpson J.R."/>
            <person name="Lauterbach L."/>
            <person name="Steele A.D."/>
            <person name="Gui C."/>
            <person name="Meng S."/>
            <person name="Li G."/>
            <person name="Viehrig K."/>
            <person name="Ye F."/>
            <person name="Su P."/>
            <person name="Kiefer A.F."/>
            <person name="Nichols A."/>
            <person name="Cepeda A.J."/>
            <person name="Yan W."/>
            <person name="Fan B."/>
            <person name="Jiang Y."/>
            <person name="Adhikari A."/>
            <person name="Zheng C.-J."/>
            <person name="Schuster L."/>
            <person name="Cowan T.M."/>
            <person name="Smanski M.J."/>
            <person name="Chevrette M.G."/>
            <person name="De Carvalho L.P.S."/>
            <person name="Shen B."/>
        </authorList>
    </citation>
    <scope>NUCLEOTIDE SEQUENCE [LARGE SCALE GENOMIC DNA]</scope>
    <source>
        <strain evidence="1 2">NPDC057399</strain>
    </source>
</reference>
<accession>A0ABW6JRX9</accession>
<dbReference type="InterPro" id="IPR036397">
    <property type="entry name" value="RNaseH_sf"/>
</dbReference>
<sequence>MPAAHRFYPDAEFLVEDPTARGLVSFGAVDDAGREIYRINRDVDLAAVAREPFLMDHVVPHLPLRVVHPLTAGPALDGPRLVWDRTHPDYPFVKPVDEIASDLTDWFAFYADTEPRAYGYYGVDDFARLHRLWNGRWGIMPRAVPRVFQDLEAIVRALDLEAEPGGINHRAIDDAHAHRALHELLMEKADWVAVL</sequence>
<evidence type="ECO:0000313" key="2">
    <source>
        <dbReference type="Proteomes" id="UP001600650"/>
    </source>
</evidence>
<proteinExistence type="predicted"/>
<dbReference type="Gene3D" id="3.30.420.10">
    <property type="entry name" value="Ribonuclease H-like superfamily/Ribonuclease H"/>
    <property type="match status" value="1"/>
</dbReference>